<organism evidence="3 4">
    <name type="scientific">Paramuricea clavata</name>
    <name type="common">Red gorgonian</name>
    <name type="synonym">Violescent sea-whip</name>
    <dbReference type="NCBI Taxonomy" id="317549"/>
    <lineage>
        <taxon>Eukaryota</taxon>
        <taxon>Metazoa</taxon>
        <taxon>Cnidaria</taxon>
        <taxon>Anthozoa</taxon>
        <taxon>Octocorallia</taxon>
        <taxon>Malacalcyonacea</taxon>
        <taxon>Plexauridae</taxon>
        <taxon>Paramuricea</taxon>
    </lineage>
</organism>
<dbReference type="EMBL" id="CACRXK020024551">
    <property type="protein sequence ID" value="CAB4038762.1"/>
    <property type="molecule type" value="Genomic_DNA"/>
</dbReference>
<feature type="region of interest" description="Disordered" evidence="2">
    <location>
        <begin position="304"/>
        <end position="324"/>
    </location>
</feature>
<keyword evidence="4" id="KW-1185">Reference proteome</keyword>
<proteinExistence type="predicted"/>
<accession>A0A7D9K066</accession>
<evidence type="ECO:0000313" key="3">
    <source>
        <dbReference type="EMBL" id="CAB4038762.1"/>
    </source>
</evidence>
<sequence length="346" mass="40475">MSGKLYETLWSAKDWKCSHPPPRLFLHHLHKFVLHRRRNQYHSHHNIVITRILVVTISVMHHQKVYGLKSVILGWIPNPRTEMNRSYNRIYTYELFYLERVGYFAETNKGFKKTFHAEARREHCTTMKRVVQIKKNKWTNLNLKSILSFRARIFLREDHVLKPHDSKTIRQNMLAIENIETSIDKMEKSIKEHMEKTIRSSIKTHFLLYEKEVSLEEAKQQQEQEKEEESKCIARIAELLKNIAQGCKEGKACAKDNFIKELGKRERKWAIALTSSRCNLLDGSAKFMVCNILDVGGNASDDSGSWYEVDQDGSRRDDNASDYCESDVGRTDNINRSDVAVMMEVL</sequence>
<feature type="non-terminal residue" evidence="3">
    <location>
        <position position="1"/>
    </location>
</feature>
<comment type="caution">
    <text evidence="3">The sequence shown here is derived from an EMBL/GenBank/DDBJ whole genome shotgun (WGS) entry which is preliminary data.</text>
</comment>
<dbReference type="Proteomes" id="UP001152795">
    <property type="component" value="Unassembled WGS sequence"/>
</dbReference>
<evidence type="ECO:0000256" key="1">
    <source>
        <dbReference type="SAM" id="Coils"/>
    </source>
</evidence>
<feature type="coiled-coil region" evidence="1">
    <location>
        <begin position="176"/>
        <end position="235"/>
    </location>
</feature>
<gene>
    <name evidence="3" type="ORF">PACLA_8A074673</name>
</gene>
<dbReference type="AlphaFoldDB" id="A0A7D9K066"/>
<keyword evidence="1" id="KW-0175">Coiled coil</keyword>
<name>A0A7D9K066_PARCT</name>
<protein>
    <submittedName>
        <fullName evidence="3">Uncharacterized protein</fullName>
    </submittedName>
</protein>
<evidence type="ECO:0000256" key="2">
    <source>
        <dbReference type="SAM" id="MobiDB-lite"/>
    </source>
</evidence>
<evidence type="ECO:0000313" key="4">
    <source>
        <dbReference type="Proteomes" id="UP001152795"/>
    </source>
</evidence>
<reference evidence="3" key="1">
    <citation type="submission" date="2020-04" db="EMBL/GenBank/DDBJ databases">
        <authorList>
            <person name="Alioto T."/>
            <person name="Alioto T."/>
            <person name="Gomez Garrido J."/>
        </authorList>
    </citation>
    <scope>NUCLEOTIDE SEQUENCE</scope>
    <source>
        <strain evidence="3">A484AB</strain>
    </source>
</reference>